<dbReference type="InterPro" id="IPR002110">
    <property type="entry name" value="Ankyrin_rpt"/>
</dbReference>
<dbReference type="EMBL" id="LVWE01000001">
    <property type="protein sequence ID" value="OAD46712.1"/>
    <property type="molecule type" value="Genomic_DNA"/>
</dbReference>
<feature type="chain" id="PRO_5008049917" evidence="2">
    <location>
        <begin position="21"/>
        <end position="128"/>
    </location>
</feature>
<evidence type="ECO:0000313" key="4">
    <source>
        <dbReference type="Proteomes" id="UP000076923"/>
    </source>
</evidence>
<dbReference type="PROSITE" id="PS50088">
    <property type="entry name" value="ANK_REPEAT"/>
    <property type="match status" value="1"/>
</dbReference>
<dbReference type="SMART" id="SM00248">
    <property type="entry name" value="ANK"/>
    <property type="match status" value="2"/>
</dbReference>
<dbReference type="PROSITE" id="PS50297">
    <property type="entry name" value="ANK_REP_REGION"/>
    <property type="match status" value="1"/>
</dbReference>
<accession>A0A176TFS9</accession>
<dbReference type="OrthoDB" id="1374157at2"/>
<organism evidence="3 4">
    <name type="scientific">Polaribacter atrinae</name>
    <dbReference type="NCBI Taxonomy" id="1333662"/>
    <lineage>
        <taxon>Bacteria</taxon>
        <taxon>Pseudomonadati</taxon>
        <taxon>Bacteroidota</taxon>
        <taxon>Flavobacteriia</taxon>
        <taxon>Flavobacteriales</taxon>
        <taxon>Flavobacteriaceae</taxon>
    </lineage>
</organism>
<dbReference type="PANTHER" id="PTHR24127">
    <property type="entry name" value="ANKYRIN REPEAT AND EF-HAND DOMAIN-CONTAINING PROTEIN 1"/>
    <property type="match status" value="1"/>
</dbReference>
<keyword evidence="4" id="KW-1185">Reference proteome</keyword>
<protein>
    <submittedName>
        <fullName evidence="3">Uncharacterized protein</fullName>
    </submittedName>
</protein>
<feature type="signal peptide" evidence="2">
    <location>
        <begin position="1"/>
        <end position="20"/>
    </location>
</feature>
<reference evidence="3 4" key="1">
    <citation type="submission" date="2016-02" db="EMBL/GenBank/DDBJ databases">
        <title>Draft genome sequence of Polaribacter atrinae KACC17473.</title>
        <authorList>
            <person name="Shin S.-K."/>
            <person name="Yi H."/>
        </authorList>
    </citation>
    <scope>NUCLEOTIDE SEQUENCE [LARGE SCALE GENOMIC DNA]</scope>
    <source>
        <strain evidence="3 4">KACC 17473</strain>
    </source>
</reference>
<comment type="caution">
    <text evidence="3">The sequence shown here is derived from an EMBL/GenBank/DDBJ whole genome shotgun (WGS) entry which is preliminary data.</text>
</comment>
<keyword evidence="1" id="KW-0040">ANK repeat</keyword>
<dbReference type="AlphaFoldDB" id="A0A176TFS9"/>
<keyword evidence="2" id="KW-0732">Signal</keyword>
<evidence type="ECO:0000256" key="2">
    <source>
        <dbReference type="SAM" id="SignalP"/>
    </source>
</evidence>
<dbReference type="STRING" id="1333662.LPB303_00205"/>
<feature type="repeat" description="ANK" evidence="1">
    <location>
        <begin position="70"/>
        <end position="102"/>
    </location>
</feature>
<proteinExistence type="predicted"/>
<dbReference type="RefSeq" id="WP_068446922.1">
    <property type="nucleotide sequence ID" value="NZ_CP150660.1"/>
</dbReference>
<sequence>MKKLILPLLLCLFTFGSINATTPETLNPKKTVTVKTHYNVSAFFKLIRMGNYEAVKALMERGENINKKSSSLTPLMYAARYNKAEIVKLLIDNGAKLRVKSTKENMTALDMAKRSKAFDAVKVIKESL</sequence>
<dbReference type="Pfam" id="PF12796">
    <property type="entry name" value="Ank_2"/>
    <property type="match status" value="1"/>
</dbReference>
<dbReference type="Gene3D" id="1.25.40.20">
    <property type="entry name" value="Ankyrin repeat-containing domain"/>
    <property type="match status" value="1"/>
</dbReference>
<dbReference type="SUPFAM" id="SSF48403">
    <property type="entry name" value="Ankyrin repeat"/>
    <property type="match status" value="1"/>
</dbReference>
<dbReference type="PANTHER" id="PTHR24127:SF1">
    <property type="entry name" value="ANKYRIN REPEAT AND EF-HAND DOMAIN-CONTAINING PROTEIN 1"/>
    <property type="match status" value="1"/>
</dbReference>
<dbReference type="InterPro" id="IPR036770">
    <property type="entry name" value="Ankyrin_rpt-contain_sf"/>
</dbReference>
<evidence type="ECO:0000313" key="3">
    <source>
        <dbReference type="EMBL" id="OAD46712.1"/>
    </source>
</evidence>
<name>A0A176TFS9_9FLAO</name>
<gene>
    <name evidence="3" type="ORF">LPB303_00205</name>
</gene>
<dbReference type="Proteomes" id="UP000076923">
    <property type="component" value="Unassembled WGS sequence"/>
</dbReference>
<dbReference type="InterPro" id="IPR052801">
    <property type="entry name" value="Ankyrin-EF-hand"/>
</dbReference>
<evidence type="ECO:0000256" key="1">
    <source>
        <dbReference type="PROSITE-ProRule" id="PRU00023"/>
    </source>
</evidence>